<accession>A0AAE4C8N6</accession>
<evidence type="ECO:0000313" key="2">
    <source>
        <dbReference type="Proteomes" id="UP001183643"/>
    </source>
</evidence>
<dbReference type="RefSeq" id="WP_310365805.1">
    <property type="nucleotide sequence ID" value="NZ_JAVDYB010000001.1"/>
</dbReference>
<dbReference type="AlphaFoldDB" id="A0AAE4C8N6"/>
<reference evidence="1" key="1">
    <citation type="submission" date="2023-07" db="EMBL/GenBank/DDBJ databases">
        <title>Sequencing the genomes of 1000 actinobacteria strains.</title>
        <authorList>
            <person name="Klenk H.-P."/>
        </authorList>
    </citation>
    <scope>NUCLEOTIDE SEQUENCE</scope>
    <source>
        <strain evidence="1">DSM 44707</strain>
    </source>
</reference>
<proteinExistence type="predicted"/>
<name>A0AAE4C8N6_9ACTN</name>
<sequence>MSTEGYAPAALDSGTDPRAYQDAYRARLDALPYPPEELERLSAEAAIASRLTIDVLGDLGRAFPTTCPRPR</sequence>
<keyword evidence="2" id="KW-1185">Reference proteome</keyword>
<organism evidence="1 2">
    <name type="scientific">Catenuloplanes atrovinosus</name>
    <dbReference type="NCBI Taxonomy" id="137266"/>
    <lineage>
        <taxon>Bacteria</taxon>
        <taxon>Bacillati</taxon>
        <taxon>Actinomycetota</taxon>
        <taxon>Actinomycetes</taxon>
        <taxon>Micromonosporales</taxon>
        <taxon>Micromonosporaceae</taxon>
        <taxon>Catenuloplanes</taxon>
    </lineage>
</organism>
<protein>
    <submittedName>
        <fullName evidence="1">Heme oxygenase</fullName>
    </submittedName>
</protein>
<dbReference type="EMBL" id="JAVDYB010000001">
    <property type="protein sequence ID" value="MDR7275173.1"/>
    <property type="molecule type" value="Genomic_DNA"/>
</dbReference>
<gene>
    <name evidence="1" type="ORF">J2S41_001951</name>
</gene>
<comment type="caution">
    <text evidence="1">The sequence shown here is derived from an EMBL/GenBank/DDBJ whole genome shotgun (WGS) entry which is preliminary data.</text>
</comment>
<evidence type="ECO:0000313" key="1">
    <source>
        <dbReference type="EMBL" id="MDR7275173.1"/>
    </source>
</evidence>
<dbReference type="Proteomes" id="UP001183643">
    <property type="component" value="Unassembled WGS sequence"/>
</dbReference>